<protein>
    <submittedName>
        <fullName evidence="20">Os09g0348300 protein</fullName>
    </submittedName>
</protein>
<name>C7J6R2_ORYSJ</name>
<keyword evidence="12 18" id="KW-1133">Transmembrane helix</keyword>
<feature type="transmembrane region" description="Helical" evidence="18">
    <location>
        <begin position="656"/>
        <end position="680"/>
    </location>
</feature>
<evidence type="ECO:0000256" key="8">
    <source>
        <dbReference type="ARBA" id="ARBA00022729"/>
    </source>
</evidence>
<dbReference type="Pfam" id="PF12819">
    <property type="entry name" value="Malectin_like"/>
    <property type="match status" value="1"/>
</dbReference>
<keyword evidence="7 18" id="KW-0812">Transmembrane</keyword>
<feature type="domain" description="Protein kinase" evidence="19">
    <location>
        <begin position="728"/>
        <end position="1000"/>
    </location>
</feature>
<dbReference type="GO" id="GO:0005524">
    <property type="term" value="F:ATP binding"/>
    <property type="evidence" value="ECO:0007669"/>
    <property type="project" value="UniProtKB-UniRule"/>
</dbReference>
<comment type="similarity">
    <text evidence="3">In the C-terminal section; belongs to the protein kinase superfamily. Ser/Thr protein kinase family.</text>
</comment>
<dbReference type="Gene3D" id="3.30.200.20">
    <property type="entry name" value="Phosphorylase Kinase, domain 1"/>
    <property type="match status" value="1"/>
</dbReference>
<evidence type="ECO:0000256" key="11">
    <source>
        <dbReference type="ARBA" id="ARBA00022840"/>
    </source>
</evidence>
<feature type="compositionally biased region" description="Basic and acidic residues" evidence="17">
    <location>
        <begin position="23"/>
        <end position="41"/>
    </location>
</feature>
<dbReference type="PANTHER" id="PTHR45631:SF6">
    <property type="entry name" value="OS09G0352000 PROTEIN"/>
    <property type="match status" value="1"/>
</dbReference>
<evidence type="ECO:0000259" key="19">
    <source>
        <dbReference type="PROSITE" id="PS50011"/>
    </source>
</evidence>
<keyword evidence="6" id="KW-0808">Transferase</keyword>
<dbReference type="PANTHER" id="PTHR45631">
    <property type="entry name" value="OS07G0107800 PROTEIN-RELATED"/>
    <property type="match status" value="1"/>
</dbReference>
<dbReference type="KEGG" id="dosa:Os09g0348300"/>
<dbReference type="InterPro" id="IPR024788">
    <property type="entry name" value="Malectin-like_Carb-bd_dom"/>
</dbReference>
<reference evidence="20 21" key="1">
    <citation type="journal article" date="2005" name="Nature">
        <title>The map-based sequence of the rice genome.</title>
        <authorList>
            <consortium name="International rice genome sequencing project (IRGSP)"/>
            <person name="Matsumoto T."/>
            <person name="Wu J."/>
            <person name="Kanamori H."/>
            <person name="Katayose Y."/>
            <person name="Fujisawa M."/>
            <person name="Namiki N."/>
            <person name="Mizuno H."/>
            <person name="Yamamoto K."/>
            <person name="Antonio B.A."/>
            <person name="Baba T."/>
            <person name="Sakata K."/>
            <person name="Nagamura Y."/>
            <person name="Aoki H."/>
            <person name="Arikawa K."/>
            <person name="Arita K."/>
            <person name="Bito T."/>
            <person name="Chiden Y."/>
            <person name="Fujitsuka N."/>
            <person name="Fukunaka R."/>
            <person name="Hamada M."/>
            <person name="Harada C."/>
            <person name="Hayashi A."/>
            <person name="Hijishita S."/>
            <person name="Honda M."/>
            <person name="Hosokawa S."/>
            <person name="Ichikawa Y."/>
            <person name="Idonuma A."/>
            <person name="Iijima M."/>
            <person name="Ikeda M."/>
            <person name="Ikeno M."/>
            <person name="Ito K."/>
            <person name="Ito S."/>
            <person name="Ito T."/>
            <person name="Ito Y."/>
            <person name="Ito Y."/>
            <person name="Iwabuchi A."/>
            <person name="Kamiya K."/>
            <person name="Karasawa W."/>
            <person name="Kurita K."/>
            <person name="Katagiri S."/>
            <person name="Kikuta A."/>
            <person name="Kobayashi H."/>
            <person name="Kobayashi N."/>
            <person name="Machita K."/>
            <person name="Maehara T."/>
            <person name="Masukawa M."/>
            <person name="Mizubayashi T."/>
            <person name="Mukai Y."/>
            <person name="Nagasaki H."/>
            <person name="Nagata Y."/>
            <person name="Naito S."/>
            <person name="Nakashima M."/>
            <person name="Nakama Y."/>
            <person name="Nakamichi Y."/>
            <person name="Nakamura M."/>
            <person name="Meguro A."/>
            <person name="Negishi M."/>
            <person name="Ohta I."/>
            <person name="Ohta T."/>
            <person name="Okamoto M."/>
            <person name="Ono N."/>
            <person name="Saji S."/>
            <person name="Sakaguchi M."/>
            <person name="Sakai K."/>
            <person name="Shibata M."/>
            <person name="Shimokawa T."/>
            <person name="Song J."/>
            <person name="Takazaki Y."/>
            <person name="Terasawa K."/>
            <person name="Tsugane M."/>
            <person name="Tsuji K."/>
            <person name="Ueda S."/>
            <person name="Waki K."/>
            <person name="Yamagata H."/>
            <person name="Yamamoto M."/>
            <person name="Yamamoto S."/>
            <person name="Yamane H."/>
            <person name="Yoshiki S."/>
            <person name="Yoshihara R."/>
            <person name="Yukawa K."/>
            <person name="Zhong H."/>
            <person name="Yano M."/>
            <person name="Yuan Q."/>
            <person name="Ouyang S."/>
            <person name="Liu J."/>
            <person name="Jones K.M."/>
            <person name="Gansberger K."/>
            <person name="Moffat K."/>
            <person name="Hill J."/>
            <person name="Bera J."/>
            <person name="Fadrosh D."/>
            <person name="Jin S."/>
            <person name="Johri S."/>
            <person name="Kim M."/>
            <person name="Overton L."/>
            <person name="Reardon M."/>
            <person name="Tsitrin T."/>
            <person name="Vuong H."/>
            <person name="Weaver B."/>
            <person name="Ciecko A."/>
            <person name="Tallon L."/>
            <person name="Jackson J."/>
            <person name="Pai G."/>
            <person name="Aken S.V."/>
            <person name="Utterback T."/>
            <person name="Reidmuller S."/>
            <person name="Feldblyum T."/>
            <person name="Hsiao J."/>
            <person name="Zismann V."/>
            <person name="Iobst S."/>
            <person name="de Vazeille A.R."/>
            <person name="Buell C.R."/>
            <person name="Ying K."/>
            <person name="Li Y."/>
            <person name="Lu T."/>
            <person name="Huang Y."/>
            <person name="Zhao Q."/>
            <person name="Feng Q."/>
            <person name="Zhang L."/>
            <person name="Zhu J."/>
            <person name="Weng Q."/>
            <person name="Mu J."/>
            <person name="Lu Y."/>
            <person name="Fan D."/>
            <person name="Liu Y."/>
            <person name="Guan J."/>
            <person name="Zhang Y."/>
            <person name="Yu S."/>
            <person name="Liu X."/>
            <person name="Zhang Y."/>
            <person name="Hong G."/>
            <person name="Han B."/>
            <person name="Choisne N."/>
            <person name="Demange N."/>
            <person name="Orjeda G."/>
            <person name="Samain S."/>
            <person name="Cattolico L."/>
            <person name="Pelletier E."/>
            <person name="Couloux A."/>
            <person name="Segurens B."/>
            <person name="Wincker P."/>
            <person name="D'Hont A."/>
            <person name="Scarpelli C."/>
            <person name="Weissenbach J."/>
            <person name="Salanoubat M."/>
            <person name="Quetier F."/>
            <person name="Yu Y."/>
            <person name="Kim H.R."/>
            <person name="Rambo T."/>
            <person name="Currie J."/>
            <person name="Collura K."/>
            <person name="Luo M."/>
            <person name="Yang T."/>
            <person name="Ammiraju J.S.S."/>
            <person name="Engler F."/>
            <person name="Soderlund C."/>
            <person name="Wing R.A."/>
            <person name="Palmer L.E."/>
            <person name="de la Bastide M."/>
            <person name="Spiegel L."/>
            <person name="Nascimento L."/>
            <person name="Zutavern T."/>
            <person name="O'Shaughnessy A."/>
            <person name="Dike S."/>
            <person name="Dedhia N."/>
            <person name="Preston R."/>
            <person name="Balija V."/>
            <person name="McCombie W.R."/>
            <person name="Chow T."/>
            <person name="Chen H."/>
            <person name="Chung M."/>
            <person name="Chen C."/>
            <person name="Shaw J."/>
            <person name="Wu H."/>
            <person name="Hsiao K."/>
            <person name="Chao Y."/>
            <person name="Chu M."/>
            <person name="Cheng C."/>
            <person name="Hour A."/>
            <person name="Lee P."/>
            <person name="Lin S."/>
            <person name="Lin Y."/>
            <person name="Liou J."/>
            <person name="Liu S."/>
            <person name="Hsing Y."/>
            <person name="Raghuvanshi S."/>
            <person name="Mohanty A."/>
            <person name="Bharti A.K."/>
            <person name="Gaur A."/>
            <person name="Gupta V."/>
            <person name="Kumar D."/>
            <person name="Ravi V."/>
            <person name="Vij S."/>
            <person name="Kapur A."/>
            <person name="Khurana P."/>
            <person name="Khurana P."/>
            <person name="Khurana J.P."/>
            <person name="Tyagi A.K."/>
            <person name="Gaikwad K."/>
            <person name="Singh A."/>
            <person name="Dalal V."/>
            <person name="Srivastava S."/>
            <person name="Dixit A."/>
            <person name="Pal A.K."/>
            <person name="Ghazi I.A."/>
            <person name="Yadav M."/>
            <person name="Pandit A."/>
            <person name="Bhargava A."/>
            <person name="Sureshbabu K."/>
            <person name="Batra K."/>
            <person name="Sharma T.R."/>
            <person name="Mohapatra T."/>
            <person name="Singh N.K."/>
            <person name="Messing J."/>
            <person name="Nelson A.B."/>
            <person name="Fuks G."/>
            <person name="Kavchok S."/>
            <person name="Keizer G."/>
            <person name="Linton E."/>
            <person name="Llaca V."/>
            <person name="Song R."/>
            <person name="Tanyolac B."/>
            <person name="Young S."/>
            <person name="Ho-Il K."/>
            <person name="Hahn J.H."/>
            <person name="Sangsakoo G."/>
            <person name="Vanavichit A."/>
            <person name="de Mattos Luiz.A.T."/>
            <person name="Zimmer P.D."/>
            <person name="Malone G."/>
            <person name="Dellagostin O."/>
            <person name="de Oliveira A.C."/>
            <person name="Bevan M."/>
            <person name="Bancroft I."/>
            <person name="Minx P."/>
            <person name="Cordum H."/>
            <person name="Wilson R."/>
            <person name="Cheng Z."/>
            <person name="Jin W."/>
            <person name="Jiang J."/>
            <person name="Leong S.A."/>
            <person name="Iwama H."/>
            <person name="Gojobori T."/>
            <person name="Itoh T."/>
            <person name="Niimura Y."/>
            <person name="Fujii Y."/>
            <person name="Habara T."/>
            <person name="Sakai H."/>
            <person name="Sato Y."/>
            <person name="Wilson G."/>
            <person name="Kumar K."/>
            <person name="McCouch S."/>
            <person name="Juretic N."/>
            <person name="Hoen D."/>
            <person name="Wright S."/>
            <person name="Bruskiewich R."/>
            <person name="Bureau T."/>
            <person name="Miyao A."/>
            <person name="Hirochika H."/>
            <person name="Nishikawa T."/>
            <person name="Kadowaki K."/>
            <person name="Sugiura M."/>
            <person name="Burr B."/>
            <person name="Sasaki T."/>
        </authorList>
    </citation>
    <scope>NUCLEOTIDE SEQUENCE [LARGE SCALE GENOMIC DNA]</scope>
    <source>
        <strain evidence="21">cv. Nipponbare</strain>
    </source>
</reference>
<feature type="binding site" evidence="16">
    <location>
        <position position="756"/>
    </location>
    <ligand>
        <name>ATP</name>
        <dbReference type="ChEBI" id="CHEBI:30616"/>
    </ligand>
</feature>
<evidence type="ECO:0000256" key="2">
    <source>
        <dbReference type="ARBA" id="ARBA00008536"/>
    </source>
</evidence>
<dbReference type="EMBL" id="AP008215">
    <property type="protein sequence ID" value="BAH94520.1"/>
    <property type="molecule type" value="Genomic_DNA"/>
</dbReference>
<evidence type="ECO:0000313" key="20">
    <source>
        <dbReference type="EMBL" id="BAH94520.1"/>
    </source>
</evidence>
<comment type="subcellular location">
    <subcellularLocation>
        <location evidence="1">Cell membrane</location>
        <topology evidence="1">Single-pass type I membrane protein</topology>
    </subcellularLocation>
</comment>
<evidence type="ECO:0000256" key="4">
    <source>
        <dbReference type="ARBA" id="ARBA00022475"/>
    </source>
</evidence>
<evidence type="ECO:0000256" key="18">
    <source>
        <dbReference type="SAM" id="Phobius"/>
    </source>
</evidence>
<keyword evidence="5" id="KW-0723">Serine/threonine-protein kinase</keyword>
<dbReference type="GO" id="GO:0005886">
    <property type="term" value="C:plasma membrane"/>
    <property type="evidence" value="ECO:0007669"/>
    <property type="project" value="UniProtKB-SubCell"/>
</dbReference>
<dbReference type="GO" id="GO:0002229">
    <property type="term" value="P:defense response to oomycetes"/>
    <property type="evidence" value="ECO:0007669"/>
    <property type="project" value="UniProtKB-ARBA"/>
</dbReference>
<sequence>MGLRRGPNAKCLLPWTTTLAPETCERRFGPNDPTREPEHESASASINNHGDVLQKVESRQFTYKELEKLTNHFEQFIGQGGFGSVYYGCLEDGTEIAVKMRSDSSSHGLDEFFAEVQSLTKVHHRNLVSLVGYCWEKDHLALVYEYMARGSLSDHLRGNNVVGEGLNWRTRVRVVVEAAQERVCDLFSRVKCRDWEPKLTYQLLQLGQQVIWIQTHGAVGQPGFLSIDCGLDGNYSSGYKDPDEGITYVPDGTYVDAGENHRVAADRESGRLRSDLTVRSFPSGVRNCYALPTVAGAKYLVRVIAFYGNYDGKNSSSLQFDLYLGVNYWNTVSADGDEVYEAMFVAWASWAPVCLVNTGGGTPFVSSVNLRTLGSGVYHPVLAANQSMCLFDRRNMGSNVSILRYPDDPYDRYWWKMRSDPTWKNLSTASTIEQNDNFVVPLPVMQTAIEASNNDTIIKVTRKDKTAHKCMIFAYLADFQNSQLRQFNITLSDTKPLLYSPPYLSAGIVDISDWDMPNNGMYTITLEPTSASKLPPMLNAFEIYTLIPSDNPMTFPRDSWDGVKCSNPSDNTSRIISLDLSNSNLHGPISNNFTLFTALEHLNLAGNQLNGPIPDSLCRKNNTGTFLLSFDSDRDTCNKSIPGINPSPPKSKVNRAAILAISVVVPVMAIVVLVLAYLIWRQKRKRDNVPHSEPELEIAPASRKYHEDGLQRVENRRFTYKELEKITNKFSQCIGQGGFGLVYYGCLEDGTEVAVKMRSELSSHGLDEFLAEVQSLTKVHHRNLVSLIGYCWEMDHLALVYEYMSQGTLYDHLRGNNGARETLSWRTRVRVVVEAAQGLDYLHKGCSLPIIHRDVKTQNILLGQNLQAKIADFGLCKTYLSDTQTHISVAPAGSAGYMDPEYYHTGRLTESSDVYSFGVVLLEIVTGESPMLPGLGHVVQRVKKKIDAGNISLVADARLIGAYDVSSMWKVVDIALLCTADIGAHRPTMAAVVVQLKESLALEEARADSGFKGSIGTLSDTTISTSTFGPSAR</sequence>
<dbReference type="Proteomes" id="UP000000763">
    <property type="component" value="Chromosome 9"/>
</dbReference>
<gene>
    <name evidence="20" type="ordered locus">Os09g0348300</name>
</gene>
<dbReference type="SMART" id="SM00220">
    <property type="entry name" value="S_TKc"/>
    <property type="match status" value="1"/>
</dbReference>
<dbReference type="FunFam" id="1.10.510.10:FF:000240">
    <property type="entry name" value="Lectin-domain containing receptor kinase A4.3"/>
    <property type="match status" value="1"/>
</dbReference>
<keyword evidence="10" id="KW-0418">Kinase</keyword>
<dbReference type="AlphaFoldDB" id="C7J6R2"/>
<keyword evidence="4" id="KW-1003">Cell membrane</keyword>
<evidence type="ECO:0000256" key="14">
    <source>
        <dbReference type="ARBA" id="ARBA00023170"/>
    </source>
</evidence>
<dbReference type="Pfam" id="PF07714">
    <property type="entry name" value="PK_Tyr_Ser-Thr"/>
    <property type="match status" value="2"/>
</dbReference>
<evidence type="ECO:0000256" key="6">
    <source>
        <dbReference type="ARBA" id="ARBA00022679"/>
    </source>
</evidence>
<evidence type="ECO:0000256" key="3">
    <source>
        <dbReference type="ARBA" id="ARBA00010217"/>
    </source>
</evidence>
<evidence type="ECO:0000256" key="12">
    <source>
        <dbReference type="ARBA" id="ARBA00022989"/>
    </source>
</evidence>
<dbReference type="GO" id="GO:0004674">
    <property type="term" value="F:protein serine/threonine kinase activity"/>
    <property type="evidence" value="ECO:0007669"/>
    <property type="project" value="UniProtKB-KW"/>
</dbReference>
<dbReference type="InterPro" id="IPR017441">
    <property type="entry name" value="Protein_kinase_ATP_BS"/>
</dbReference>
<dbReference type="PROSITE" id="PS00107">
    <property type="entry name" value="PROTEIN_KINASE_ATP"/>
    <property type="match status" value="2"/>
</dbReference>
<comment type="similarity">
    <text evidence="2">In the N-terminal section; belongs to the leguminous lectin family.</text>
</comment>
<evidence type="ECO:0000256" key="7">
    <source>
        <dbReference type="ARBA" id="ARBA00022692"/>
    </source>
</evidence>
<dbReference type="SUPFAM" id="SSF56112">
    <property type="entry name" value="Protein kinase-like (PK-like)"/>
    <property type="match status" value="2"/>
</dbReference>
<evidence type="ECO:0000256" key="15">
    <source>
        <dbReference type="ARBA" id="ARBA00023180"/>
    </source>
</evidence>
<evidence type="ECO:0000256" key="10">
    <source>
        <dbReference type="ARBA" id="ARBA00022777"/>
    </source>
</evidence>
<keyword evidence="15" id="KW-0325">Glycoprotein</keyword>
<feature type="region of interest" description="Disordered" evidence="17">
    <location>
        <begin position="23"/>
        <end position="49"/>
    </location>
</feature>
<evidence type="ECO:0000256" key="9">
    <source>
        <dbReference type="ARBA" id="ARBA00022741"/>
    </source>
</evidence>
<keyword evidence="8" id="KW-0732">Signal</keyword>
<evidence type="ECO:0000313" key="21">
    <source>
        <dbReference type="Proteomes" id="UP000000763"/>
    </source>
</evidence>
<dbReference type="SUPFAM" id="SSF52058">
    <property type="entry name" value="L domain-like"/>
    <property type="match status" value="1"/>
</dbReference>
<dbReference type="InterPro" id="IPR001245">
    <property type="entry name" value="Ser-Thr/Tyr_kinase_cat_dom"/>
</dbReference>
<evidence type="ECO:0000256" key="1">
    <source>
        <dbReference type="ARBA" id="ARBA00004251"/>
    </source>
</evidence>
<dbReference type="PROSITE" id="PS00108">
    <property type="entry name" value="PROTEIN_KINASE_ST"/>
    <property type="match status" value="1"/>
</dbReference>
<dbReference type="InterPro" id="IPR011009">
    <property type="entry name" value="Kinase-like_dom_sf"/>
</dbReference>
<feature type="binding site" evidence="16">
    <location>
        <position position="99"/>
    </location>
    <ligand>
        <name>ATP</name>
        <dbReference type="ChEBI" id="CHEBI:30616"/>
    </ligand>
</feature>
<dbReference type="InterPro" id="IPR032675">
    <property type="entry name" value="LRR_dom_sf"/>
</dbReference>
<dbReference type="Gene3D" id="3.80.10.10">
    <property type="entry name" value="Ribonuclease Inhibitor"/>
    <property type="match status" value="1"/>
</dbReference>
<reference evidence="21" key="2">
    <citation type="journal article" date="2008" name="Nucleic Acids Res.">
        <title>The rice annotation project database (RAP-DB): 2008 update.</title>
        <authorList>
            <consortium name="The rice annotation project (RAP)"/>
        </authorList>
    </citation>
    <scope>GENOME REANNOTATION</scope>
    <source>
        <strain evidence="21">cv. Nipponbare</strain>
    </source>
</reference>
<keyword evidence="13 18" id="KW-0472">Membrane</keyword>
<feature type="domain" description="Protein kinase" evidence="19">
    <location>
        <begin position="71"/>
        <end position="504"/>
    </location>
</feature>
<keyword evidence="11 16" id="KW-0067">ATP-binding</keyword>
<evidence type="ECO:0000256" key="17">
    <source>
        <dbReference type="SAM" id="MobiDB-lite"/>
    </source>
</evidence>
<evidence type="ECO:0000256" key="13">
    <source>
        <dbReference type="ARBA" id="ARBA00023136"/>
    </source>
</evidence>
<organism evidence="20 21">
    <name type="scientific">Oryza sativa subsp. japonica</name>
    <name type="common">Rice</name>
    <dbReference type="NCBI Taxonomy" id="39947"/>
    <lineage>
        <taxon>Eukaryota</taxon>
        <taxon>Viridiplantae</taxon>
        <taxon>Streptophyta</taxon>
        <taxon>Embryophyta</taxon>
        <taxon>Tracheophyta</taxon>
        <taxon>Spermatophyta</taxon>
        <taxon>Magnoliopsida</taxon>
        <taxon>Liliopsida</taxon>
        <taxon>Poales</taxon>
        <taxon>Poaceae</taxon>
        <taxon>BOP clade</taxon>
        <taxon>Oryzoideae</taxon>
        <taxon>Oryzeae</taxon>
        <taxon>Oryzinae</taxon>
        <taxon>Oryza</taxon>
        <taxon>Oryza sativa</taxon>
    </lineage>
</organism>
<proteinExistence type="inferred from homology"/>
<keyword evidence="9 16" id="KW-0547">Nucleotide-binding</keyword>
<evidence type="ECO:0000256" key="5">
    <source>
        <dbReference type="ARBA" id="ARBA00022527"/>
    </source>
</evidence>
<evidence type="ECO:0000256" key="16">
    <source>
        <dbReference type="PROSITE-ProRule" id="PRU10141"/>
    </source>
</evidence>
<dbReference type="InterPro" id="IPR000719">
    <property type="entry name" value="Prot_kinase_dom"/>
</dbReference>
<dbReference type="PROSITE" id="PS50011">
    <property type="entry name" value="PROTEIN_KINASE_DOM"/>
    <property type="match status" value="2"/>
</dbReference>
<dbReference type="Gene3D" id="1.10.510.10">
    <property type="entry name" value="Transferase(Phosphotransferase) domain 1"/>
    <property type="match status" value="2"/>
</dbReference>
<keyword evidence="14" id="KW-0675">Receptor</keyword>
<dbReference type="FunFam" id="3.30.200.20:FF:000394">
    <property type="entry name" value="Leucine-rich repeat receptor-like protein kinase"/>
    <property type="match status" value="2"/>
</dbReference>
<dbReference type="InterPro" id="IPR008271">
    <property type="entry name" value="Ser/Thr_kinase_AS"/>
</dbReference>
<accession>C7J6R2</accession>